<dbReference type="InterPro" id="IPR029044">
    <property type="entry name" value="Nucleotide-diphossugar_trans"/>
</dbReference>
<keyword evidence="2 9" id="KW-0808">Transferase</keyword>
<name>A0A7H0SNB7_9CORY</name>
<dbReference type="CDD" id="cd02503">
    <property type="entry name" value="MobA"/>
    <property type="match status" value="1"/>
</dbReference>
<organism evidence="9 10">
    <name type="scientific">Corynebacterium poyangense</name>
    <dbReference type="NCBI Taxonomy" id="2684405"/>
    <lineage>
        <taxon>Bacteria</taxon>
        <taxon>Bacillati</taxon>
        <taxon>Actinomycetota</taxon>
        <taxon>Actinomycetes</taxon>
        <taxon>Mycobacteriales</taxon>
        <taxon>Corynebacteriaceae</taxon>
        <taxon>Corynebacterium</taxon>
    </lineage>
</organism>
<dbReference type="KEGG" id="cpoy:GP475_04835"/>
<dbReference type="PANTHER" id="PTHR19136:SF81">
    <property type="entry name" value="MOLYBDENUM COFACTOR GUANYLYLTRANSFERASE"/>
    <property type="match status" value="1"/>
</dbReference>
<dbReference type="Proteomes" id="UP000516320">
    <property type="component" value="Chromosome"/>
</dbReference>
<keyword evidence="3" id="KW-0479">Metal-binding</keyword>
<keyword evidence="4" id="KW-0547">Nucleotide-binding</keyword>
<evidence type="ECO:0000256" key="2">
    <source>
        <dbReference type="ARBA" id="ARBA00022679"/>
    </source>
</evidence>
<gene>
    <name evidence="9" type="ORF">GP475_04835</name>
</gene>
<evidence type="ECO:0000256" key="7">
    <source>
        <dbReference type="ARBA" id="ARBA00023150"/>
    </source>
</evidence>
<dbReference type="GO" id="GO:0006777">
    <property type="term" value="P:Mo-molybdopterin cofactor biosynthetic process"/>
    <property type="evidence" value="ECO:0007669"/>
    <property type="project" value="UniProtKB-KW"/>
</dbReference>
<evidence type="ECO:0000256" key="8">
    <source>
        <dbReference type="SAM" id="MobiDB-lite"/>
    </source>
</evidence>
<dbReference type="InterPro" id="IPR013482">
    <property type="entry name" value="Molybde_CF_guanTrfase"/>
</dbReference>
<dbReference type="Pfam" id="PF12804">
    <property type="entry name" value="NTP_transf_3"/>
    <property type="match status" value="1"/>
</dbReference>
<keyword evidence="5" id="KW-0460">Magnesium</keyword>
<dbReference type="AlphaFoldDB" id="A0A7H0SNB7"/>
<evidence type="ECO:0000256" key="5">
    <source>
        <dbReference type="ARBA" id="ARBA00022842"/>
    </source>
</evidence>
<evidence type="ECO:0000256" key="3">
    <source>
        <dbReference type="ARBA" id="ARBA00022723"/>
    </source>
</evidence>
<dbReference type="EMBL" id="CP046884">
    <property type="protein sequence ID" value="QNQ90042.1"/>
    <property type="molecule type" value="Genomic_DNA"/>
</dbReference>
<dbReference type="InterPro" id="IPR025877">
    <property type="entry name" value="MobA-like_NTP_Trfase"/>
</dbReference>
<evidence type="ECO:0000256" key="6">
    <source>
        <dbReference type="ARBA" id="ARBA00023134"/>
    </source>
</evidence>
<reference evidence="9 10" key="1">
    <citation type="submission" date="2019-12" db="EMBL/GenBank/DDBJ databases">
        <title>Corynebacterium sp. nov., isolated from feces of the Anser Albifrons in China.</title>
        <authorList>
            <person name="Liu Q."/>
        </authorList>
    </citation>
    <scope>NUCLEOTIDE SEQUENCE [LARGE SCALE GENOMIC DNA]</scope>
    <source>
        <strain evidence="9 10">4H37-19</strain>
    </source>
</reference>
<keyword evidence="6" id="KW-0342">GTP-binding</keyword>
<dbReference type="SUPFAM" id="SSF53448">
    <property type="entry name" value="Nucleotide-diphospho-sugar transferases"/>
    <property type="match status" value="1"/>
</dbReference>
<keyword evidence="1" id="KW-0963">Cytoplasm</keyword>
<keyword evidence="7" id="KW-0501">Molybdenum cofactor biosynthesis</keyword>
<evidence type="ECO:0000313" key="9">
    <source>
        <dbReference type="EMBL" id="QNQ90042.1"/>
    </source>
</evidence>
<dbReference type="PANTHER" id="PTHR19136">
    <property type="entry name" value="MOLYBDENUM COFACTOR GUANYLYLTRANSFERASE"/>
    <property type="match status" value="1"/>
</dbReference>
<dbReference type="Gene3D" id="3.90.550.10">
    <property type="entry name" value="Spore Coat Polysaccharide Biosynthesis Protein SpsA, Chain A"/>
    <property type="match status" value="1"/>
</dbReference>
<dbReference type="GO" id="GO:0016779">
    <property type="term" value="F:nucleotidyltransferase activity"/>
    <property type="evidence" value="ECO:0007669"/>
    <property type="project" value="TreeGrafter"/>
</dbReference>
<accession>A0A7H0SNB7</accession>
<dbReference type="RefSeq" id="WP_187975502.1">
    <property type="nucleotide sequence ID" value="NZ_CP046884.1"/>
</dbReference>
<dbReference type="GO" id="GO:0046872">
    <property type="term" value="F:metal ion binding"/>
    <property type="evidence" value="ECO:0007669"/>
    <property type="project" value="UniProtKB-KW"/>
</dbReference>
<evidence type="ECO:0000256" key="1">
    <source>
        <dbReference type="ARBA" id="ARBA00022490"/>
    </source>
</evidence>
<feature type="region of interest" description="Disordered" evidence="8">
    <location>
        <begin position="183"/>
        <end position="203"/>
    </location>
</feature>
<proteinExistence type="predicted"/>
<evidence type="ECO:0000313" key="10">
    <source>
        <dbReference type="Proteomes" id="UP000516320"/>
    </source>
</evidence>
<protein>
    <submittedName>
        <fullName evidence="9">NTP transferase domain-containing protein</fullName>
    </submittedName>
</protein>
<keyword evidence="10" id="KW-1185">Reference proteome</keyword>
<dbReference type="GO" id="GO:0005525">
    <property type="term" value="F:GTP binding"/>
    <property type="evidence" value="ECO:0007669"/>
    <property type="project" value="UniProtKB-KW"/>
</dbReference>
<evidence type="ECO:0000256" key="4">
    <source>
        <dbReference type="ARBA" id="ARBA00022741"/>
    </source>
</evidence>
<sequence>MAQIAHPGVDVVILAGGQGTRMGGKDKALITINGKRFLDRLLEDLAGIKEVHQIVVVSSRPLPLYPTITLVSETPPFSGPLAAFHAGVVALSDHAAATTVVLAVDAPQSARLIPKLLTALSAAPHAQVAAISSPSGHLEPLCTAWRTDKLWEIFDQLETAHAPLKALWPARNEIIIIQGTGQEKDYDTPSDLAEFPDEDHQME</sequence>